<comment type="caution">
    <text evidence="2">The sequence shown here is derived from an EMBL/GenBank/DDBJ whole genome shotgun (WGS) entry which is preliminary data.</text>
</comment>
<evidence type="ECO:0000256" key="1">
    <source>
        <dbReference type="SAM" id="MobiDB-lite"/>
    </source>
</evidence>
<dbReference type="EMBL" id="JAVFHQ010000050">
    <property type="protein sequence ID" value="KAK4541653.1"/>
    <property type="molecule type" value="Genomic_DNA"/>
</dbReference>
<feature type="region of interest" description="Disordered" evidence="1">
    <location>
        <begin position="1"/>
        <end position="242"/>
    </location>
</feature>
<feature type="compositionally biased region" description="Basic and acidic residues" evidence="1">
    <location>
        <begin position="105"/>
        <end position="120"/>
    </location>
</feature>
<sequence length="242" mass="27675">MPSHYSSSRLRAELAGYDPGYNRPSTSYQPNIRPMSPRGSRYDEPEYAPPSTSYSTSRRPSVFSPDRYEARQPTYTEPRRESSHRRPSANEFTGDGCGIGRRAAVRRDDQSRYRPVRADLDTFGGDSYGRMTERPTHRWPLQEDTESTRSSRRGTDDSSYHIFHQNSGRSVNDVPDRHHAERHSSNPRLRPGNSLSAVYESAGTGGYGSYRRDGDYGSQYELPRRSDSHRSHRSSSRYGGYY</sequence>
<reference evidence="2 3" key="1">
    <citation type="submission" date="2021-11" db="EMBL/GenBank/DDBJ databases">
        <title>Black yeast isolated from Biological Soil Crust.</title>
        <authorList>
            <person name="Kurbessoian T."/>
        </authorList>
    </citation>
    <scope>NUCLEOTIDE SEQUENCE [LARGE SCALE GENOMIC DNA]</scope>
    <source>
        <strain evidence="2 3">CCFEE 5522</strain>
    </source>
</reference>
<dbReference type="Proteomes" id="UP001324427">
    <property type="component" value="Unassembled WGS sequence"/>
</dbReference>
<feature type="compositionally biased region" description="Basic and acidic residues" evidence="1">
    <location>
        <begin position="174"/>
        <end position="184"/>
    </location>
</feature>
<evidence type="ECO:0000313" key="3">
    <source>
        <dbReference type="Proteomes" id="UP001324427"/>
    </source>
</evidence>
<feature type="compositionally biased region" description="Basic and acidic residues" evidence="1">
    <location>
        <begin position="146"/>
        <end position="159"/>
    </location>
</feature>
<feature type="compositionally biased region" description="Low complexity" evidence="1">
    <location>
        <begin position="49"/>
        <end position="61"/>
    </location>
</feature>
<evidence type="ECO:0000313" key="2">
    <source>
        <dbReference type="EMBL" id="KAK4541653.1"/>
    </source>
</evidence>
<name>A0AAV9J967_9PEZI</name>
<proteinExistence type="predicted"/>
<dbReference type="AlphaFoldDB" id="A0AAV9J967"/>
<keyword evidence="3" id="KW-1185">Reference proteome</keyword>
<organism evidence="2 3">
    <name type="scientific">Oleoguttula mirabilis</name>
    <dbReference type="NCBI Taxonomy" id="1507867"/>
    <lineage>
        <taxon>Eukaryota</taxon>
        <taxon>Fungi</taxon>
        <taxon>Dikarya</taxon>
        <taxon>Ascomycota</taxon>
        <taxon>Pezizomycotina</taxon>
        <taxon>Dothideomycetes</taxon>
        <taxon>Dothideomycetidae</taxon>
        <taxon>Mycosphaerellales</taxon>
        <taxon>Teratosphaeriaceae</taxon>
        <taxon>Oleoguttula</taxon>
    </lineage>
</organism>
<accession>A0AAV9J967</accession>
<protein>
    <submittedName>
        <fullName evidence="2">Uncharacterized protein</fullName>
    </submittedName>
</protein>
<gene>
    <name evidence="2" type="ORF">LTR36_007797</name>
</gene>